<organism evidence="4">
    <name type="scientific">Isoptericola variabilis (strain 225)</name>
    <dbReference type="NCBI Taxonomy" id="743718"/>
    <lineage>
        <taxon>Bacteria</taxon>
        <taxon>Bacillati</taxon>
        <taxon>Actinomycetota</taxon>
        <taxon>Actinomycetes</taxon>
        <taxon>Micrococcales</taxon>
        <taxon>Promicromonosporaceae</taxon>
        <taxon>Isoptericola</taxon>
    </lineage>
</organism>
<dbReference type="HOGENOM" id="CLU_120384_2_0_11"/>
<dbReference type="InterPro" id="IPR005185">
    <property type="entry name" value="YccF"/>
</dbReference>
<protein>
    <recommendedName>
        <fullName evidence="2">Inner membrane component domain-containing protein</fullName>
    </recommendedName>
</protein>
<evidence type="ECO:0000313" key="3">
    <source>
        <dbReference type="EMBL" id="AEG44884.1"/>
    </source>
</evidence>
<dbReference type="PANTHER" id="PTHR42903">
    <property type="entry name" value="INNER MEMBRANE PROTEIN YCCF"/>
    <property type="match status" value="1"/>
</dbReference>
<gene>
    <name evidence="3" type="ordered locus">Isova_2161</name>
</gene>
<keyword evidence="1" id="KW-1133">Transmembrane helix</keyword>
<dbReference type="EMBL" id="CP002810">
    <property type="protein sequence ID" value="AEG44884.1"/>
    <property type="molecule type" value="Genomic_DNA"/>
</dbReference>
<dbReference type="AlphaFoldDB" id="F6FQI8"/>
<dbReference type="eggNOG" id="COG3304">
    <property type="taxonomic scope" value="Bacteria"/>
</dbReference>
<evidence type="ECO:0000259" key="2">
    <source>
        <dbReference type="Pfam" id="PF03733"/>
    </source>
</evidence>
<feature type="transmembrane region" description="Helical" evidence="1">
    <location>
        <begin position="62"/>
        <end position="83"/>
    </location>
</feature>
<dbReference type="Pfam" id="PF03733">
    <property type="entry name" value="YccF"/>
    <property type="match status" value="2"/>
</dbReference>
<dbReference type="RefSeq" id="WP_013839275.1">
    <property type="nucleotide sequence ID" value="NC_015588.1"/>
</dbReference>
<evidence type="ECO:0000313" key="4">
    <source>
        <dbReference type="Proteomes" id="UP000009236"/>
    </source>
</evidence>
<dbReference type="NCBIfam" id="NF008740">
    <property type="entry name" value="PRK11770.1-2"/>
    <property type="match status" value="1"/>
</dbReference>
<keyword evidence="1" id="KW-0812">Transmembrane</keyword>
<accession>F6FQI8</accession>
<feature type="domain" description="Inner membrane component" evidence="2">
    <location>
        <begin position="4"/>
        <end position="54"/>
    </location>
</feature>
<feature type="transmembrane region" description="Helical" evidence="1">
    <location>
        <begin position="7"/>
        <end position="24"/>
    </location>
</feature>
<dbReference type="InterPro" id="IPR031308">
    <property type="entry name" value="UCP028777"/>
</dbReference>
<proteinExistence type="predicted"/>
<feature type="domain" description="Inner membrane component" evidence="2">
    <location>
        <begin position="68"/>
        <end position="118"/>
    </location>
</feature>
<dbReference type="PIRSF" id="PIRSF028777">
    <property type="entry name" value="UCP028777"/>
    <property type="match status" value="1"/>
</dbReference>
<dbReference type="GO" id="GO:0005886">
    <property type="term" value="C:plasma membrane"/>
    <property type="evidence" value="ECO:0007669"/>
    <property type="project" value="TreeGrafter"/>
</dbReference>
<sequence length="134" mass="14529">MKALLNVIWLVLSGFWLAIGYVVAGILCCLLVVTIPWGIASFRIAGYALWPFGRTVVDKPRTGAWTVLGNVVWLVVAGWWLALGHVLTAIPQFLSIIGIPLGIANLKLIPISLLPLGKEIVPSDARFPTYRPAA</sequence>
<dbReference type="PANTHER" id="PTHR42903:SF1">
    <property type="entry name" value="INNER MEMBRANE PROTEIN YCCF"/>
    <property type="match status" value="1"/>
</dbReference>
<reference evidence="3 4" key="1">
    <citation type="submission" date="2011-05" db="EMBL/GenBank/DDBJ databases">
        <title>Complete sequence of Isoptericola variabilis 225.</title>
        <authorList>
            <consortium name="US DOE Joint Genome Institute"/>
            <person name="Lucas S."/>
            <person name="Han J."/>
            <person name="Lapidus A."/>
            <person name="Cheng J.-F."/>
            <person name="Goodwin L."/>
            <person name="Pitluck S."/>
            <person name="Peters L."/>
            <person name="Mikhailova N."/>
            <person name="Zeytun A."/>
            <person name="Han C."/>
            <person name="Tapia R."/>
            <person name="Land M."/>
            <person name="Hauser L."/>
            <person name="Kyrpides N."/>
            <person name="Ivanova N."/>
            <person name="Pagani I."/>
            <person name="Siebers A."/>
            <person name="Allgaier M."/>
            <person name="Thelen M."/>
            <person name="Hugenholtz P."/>
            <person name="Gladden J."/>
            <person name="Woyke T."/>
        </authorList>
    </citation>
    <scope>NUCLEOTIDE SEQUENCE [LARGE SCALE GENOMIC DNA]</scope>
    <source>
        <strain evidence="4">225</strain>
    </source>
</reference>
<evidence type="ECO:0000256" key="1">
    <source>
        <dbReference type="SAM" id="Phobius"/>
    </source>
</evidence>
<feature type="transmembrane region" description="Helical" evidence="1">
    <location>
        <begin position="89"/>
        <end position="109"/>
    </location>
</feature>
<keyword evidence="1" id="KW-0472">Membrane</keyword>
<dbReference type="KEGG" id="iva:Isova_2161"/>
<dbReference type="STRING" id="743718.Isova_2161"/>
<name>F6FQI8_ISOV2</name>
<dbReference type="InterPro" id="IPR052937">
    <property type="entry name" value="Inner_membrane_protein"/>
</dbReference>
<keyword evidence="4" id="KW-1185">Reference proteome</keyword>
<dbReference type="Proteomes" id="UP000009236">
    <property type="component" value="Chromosome"/>
</dbReference>